<evidence type="ECO:0000259" key="3">
    <source>
        <dbReference type="PROSITE" id="PS01180"/>
    </source>
</evidence>
<dbReference type="PANTHER" id="PTHR46335">
    <property type="entry name" value="CUBILIN"/>
    <property type="match status" value="1"/>
</dbReference>
<dbReference type="PANTHER" id="PTHR46335:SF1">
    <property type="entry name" value="CUBILIN"/>
    <property type="match status" value="1"/>
</dbReference>
<evidence type="ECO:0000256" key="2">
    <source>
        <dbReference type="PROSITE-ProRule" id="PRU00059"/>
    </source>
</evidence>
<accession>M7BS46</accession>
<dbReference type="SMART" id="SM00042">
    <property type="entry name" value="CUB"/>
    <property type="match status" value="1"/>
</dbReference>
<sequence>MCRTVEVSGPTFKRIIYPHPKGSTDYGKTQLDFCFLVQKVCYQRRTAADDACGGTLRGQSGIISSLHYPSEYGNNADCTWTILAEPGDTIALVFMDFQLEDGYDFLEVTGTEGSSLWHASTRWDDPASATCRAVLWPLFFRLQIHVKIGIAVLKGIYVPFYYQYYDSIKRPQPRLGEPLCLASYNHLLMPVDVTSSRLAGELEPEMRKCRI</sequence>
<dbReference type="Gene3D" id="2.60.120.290">
    <property type="entry name" value="Spermadhesin, CUB domain"/>
    <property type="match status" value="1"/>
</dbReference>
<gene>
    <name evidence="4" type="ORF">UY3_07942</name>
</gene>
<keyword evidence="1" id="KW-1015">Disulfide bond</keyword>
<dbReference type="SUPFAM" id="SSF49854">
    <property type="entry name" value="Spermadhesin, CUB domain"/>
    <property type="match status" value="1"/>
</dbReference>
<dbReference type="InterPro" id="IPR035914">
    <property type="entry name" value="Sperma_CUB_dom_sf"/>
</dbReference>
<dbReference type="Pfam" id="PF00431">
    <property type="entry name" value="CUB"/>
    <property type="match status" value="1"/>
</dbReference>
<evidence type="ECO:0000256" key="1">
    <source>
        <dbReference type="ARBA" id="ARBA00023157"/>
    </source>
</evidence>
<protein>
    <submittedName>
        <fullName evidence="4">CUB and sushi domain-containing protein 2</fullName>
    </submittedName>
</protein>
<proteinExistence type="predicted"/>
<dbReference type="EMBL" id="KB530910">
    <property type="protein sequence ID" value="EMP34908.1"/>
    <property type="molecule type" value="Genomic_DNA"/>
</dbReference>
<dbReference type="Proteomes" id="UP000031443">
    <property type="component" value="Unassembled WGS sequence"/>
</dbReference>
<reference evidence="5" key="1">
    <citation type="journal article" date="2013" name="Nat. Genet.">
        <title>The draft genomes of soft-shell turtle and green sea turtle yield insights into the development and evolution of the turtle-specific body plan.</title>
        <authorList>
            <person name="Wang Z."/>
            <person name="Pascual-Anaya J."/>
            <person name="Zadissa A."/>
            <person name="Li W."/>
            <person name="Niimura Y."/>
            <person name="Huang Z."/>
            <person name="Li C."/>
            <person name="White S."/>
            <person name="Xiong Z."/>
            <person name="Fang D."/>
            <person name="Wang B."/>
            <person name="Ming Y."/>
            <person name="Chen Y."/>
            <person name="Zheng Y."/>
            <person name="Kuraku S."/>
            <person name="Pignatelli M."/>
            <person name="Herrero J."/>
            <person name="Beal K."/>
            <person name="Nozawa M."/>
            <person name="Li Q."/>
            <person name="Wang J."/>
            <person name="Zhang H."/>
            <person name="Yu L."/>
            <person name="Shigenobu S."/>
            <person name="Wang J."/>
            <person name="Liu J."/>
            <person name="Flicek P."/>
            <person name="Searle S."/>
            <person name="Wang J."/>
            <person name="Kuratani S."/>
            <person name="Yin Y."/>
            <person name="Aken B."/>
            <person name="Zhang G."/>
            <person name="Irie N."/>
        </authorList>
    </citation>
    <scope>NUCLEOTIDE SEQUENCE [LARGE SCALE GENOMIC DNA]</scope>
</reference>
<dbReference type="PROSITE" id="PS01180">
    <property type="entry name" value="CUB"/>
    <property type="match status" value="1"/>
</dbReference>
<evidence type="ECO:0000313" key="4">
    <source>
        <dbReference type="EMBL" id="EMP34908.1"/>
    </source>
</evidence>
<dbReference type="CDD" id="cd00041">
    <property type="entry name" value="CUB"/>
    <property type="match status" value="1"/>
</dbReference>
<name>M7BS46_CHEMY</name>
<organism evidence="4 5">
    <name type="scientific">Chelonia mydas</name>
    <name type="common">Green sea-turtle</name>
    <name type="synonym">Chelonia agassizi</name>
    <dbReference type="NCBI Taxonomy" id="8469"/>
    <lineage>
        <taxon>Eukaryota</taxon>
        <taxon>Metazoa</taxon>
        <taxon>Chordata</taxon>
        <taxon>Craniata</taxon>
        <taxon>Vertebrata</taxon>
        <taxon>Euteleostomi</taxon>
        <taxon>Archelosauria</taxon>
        <taxon>Testudinata</taxon>
        <taxon>Testudines</taxon>
        <taxon>Cryptodira</taxon>
        <taxon>Durocryptodira</taxon>
        <taxon>Americhelydia</taxon>
        <taxon>Chelonioidea</taxon>
        <taxon>Cheloniidae</taxon>
        <taxon>Chelonia</taxon>
    </lineage>
</organism>
<dbReference type="AlphaFoldDB" id="M7BS46"/>
<comment type="caution">
    <text evidence="2">Lacks conserved residue(s) required for the propagation of feature annotation.</text>
</comment>
<evidence type="ECO:0000313" key="5">
    <source>
        <dbReference type="Proteomes" id="UP000031443"/>
    </source>
</evidence>
<keyword evidence="5" id="KW-1185">Reference proteome</keyword>
<feature type="domain" description="CUB" evidence="3">
    <location>
        <begin position="52"/>
        <end position="108"/>
    </location>
</feature>
<dbReference type="InterPro" id="IPR000859">
    <property type="entry name" value="CUB_dom"/>
</dbReference>